<keyword evidence="3" id="KW-0808">Transferase</keyword>
<protein>
    <recommendedName>
        <fullName evidence="2">polynucleotide adenylyltransferase</fullName>
        <ecNumber evidence="2">2.7.7.19</ecNumber>
    </recommendedName>
</protein>
<dbReference type="eggNOG" id="KOG3852">
    <property type="taxonomic scope" value="Eukaryota"/>
</dbReference>
<dbReference type="STRING" id="135651.G0MYK7"/>
<sequence>MSTPSTSGNNTSAILSPDQLARLRKIIQTGIHSDDGQLLMRVHMGELLMELINNFSDRALPIRRAFLVGGAASHIINEEYGYTDSDLELEIDPGYPTSRREERNIFDGIREAIFDMLRKKMEKAKFNMEDSGLIEKFIAKKVLIHNETEAWSLFSFHHVNKANLEIKSVLRMGRKYQFASDSLRIDLTPLLGDFGDFHVSSSYGTVQEVTDILRDKIIKTKQPENIHGGGLLKYCLLKAKGFKDNESKLLSKKLRKAMADGFLRTFEKGTTTKFLQNHFKGDQFYVHREQFLMELTNFRDRLKQHLEIIKEEVMLFNPNY</sequence>
<evidence type="ECO:0000256" key="3">
    <source>
        <dbReference type="ARBA" id="ARBA00022679"/>
    </source>
</evidence>
<comment type="catalytic activity">
    <reaction evidence="4">
        <text>RNA(n) + ATP = RNA(n)-3'-adenine ribonucleotide + diphosphate</text>
        <dbReference type="Rhea" id="RHEA:11332"/>
        <dbReference type="Rhea" id="RHEA-COMP:14527"/>
        <dbReference type="Rhea" id="RHEA-COMP:17347"/>
        <dbReference type="ChEBI" id="CHEBI:30616"/>
        <dbReference type="ChEBI" id="CHEBI:33019"/>
        <dbReference type="ChEBI" id="CHEBI:140395"/>
        <dbReference type="ChEBI" id="CHEBI:173115"/>
        <dbReference type="EC" id="2.7.7.19"/>
    </reaction>
    <physiologicalReaction direction="left-to-right" evidence="4">
        <dbReference type="Rhea" id="RHEA:11333"/>
    </physiologicalReaction>
</comment>
<dbReference type="Pfam" id="PF07984">
    <property type="entry name" value="NTP_transf_7"/>
    <property type="match status" value="1"/>
</dbReference>
<evidence type="ECO:0000256" key="4">
    <source>
        <dbReference type="ARBA" id="ARBA00047933"/>
    </source>
</evidence>
<evidence type="ECO:0000313" key="6">
    <source>
        <dbReference type="Proteomes" id="UP000008068"/>
    </source>
</evidence>
<dbReference type="InParanoid" id="G0MYK7"/>
<dbReference type="SMART" id="SM01153">
    <property type="entry name" value="DUF1693"/>
    <property type="match status" value="1"/>
</dbReference>
<gene>
    <name evidence="5" type="ORF">CAEBREN_08497</name>
</gene>
<dbReference type="OMA" id="IDINGVY"/>
<dbReference type="GO" id="GO:0003723">
    <property type="term" value="F:RNA binding"/>
    <property type="evidence" value="ECO:0007669"/>
    <property type="project" value="TreeGrafter"/>
</dbReference>
<dbReference type="PANTHER" id="PTHR12974:SF36">
    <property type="entry name" value="POLYNUCLEOTIDE ADENYLYLTRANSFERASE"/>
    <property type="match status" value="1"/>
</dbReference>
<name>G0MYK7_CAEBE</name>
<proteinExistence type="inferred from homology"/>
<comment type="similarity">
    <text evidence="1">Belongs to the TENT family.</text>
</comment>
<dbReference type="Proteomes" id="UP000008068">
    <property type="component" value="Unassembled WGS sequence"/>
</dbReference>
<dbReference type="GO" id="GO:1990817">
    <property type="term" value="F:poly(A) RNA polymerase activity"/>
    <property type="evidence" value="ECO:0007669"/>
    <property type="project" value="UniProtKB-EC"/>
</dbReference>
<dbReference type="InterPro" id="IPR012937">
    <property type="entry name" value="TET5"/>
</dbReference>
<dbReference type="HOGENOM" id="CLU_869398_0_0_1"/>
<dbReference type="GO" id="GO:0048255">
    <property type="term" value="P:mRNA stabilization"/>
    <property type="evidence" value="ECO:0007669"/>
    <property type="project" value="TreeGrafter"/>
</dbReference>
<dbReference type="AlphaFoldDB" id="G0MYK7"/>
<evidence type="ECO:0000256" key="1">
    <source>
        <dbReference type="ARBA" id="ARBA00007631"/>
    </source>
</evidence>
<dbReference type="OrthoDB" id="5874347at2759"/>
<organism evidence="6">
    <name type="scientific">Caenorhabditis brenneri</name>
    <name type="common">Nematode worm</name>
    <dbReference type="NCBI Taxonomy" id="135651"/>
    <lineage>
        <taxon>Eukaryota</taxon>
        <taxon>Metazoa</taxon>
        <taxon>Ecdysozoa</taxon>
        <taxon>Nematoda</taxon>
        <taxon>Chromadorea</taxon>
        <taxon>Rhabditida</taxon>
        <taxon>Rhabditina</taxon>
        <taxon>Rhabditomorpha</taxon>
        <taxon>Rhabditoidea</taxon>
        <taxon>Rhabditidae</taxon>
        <taxon>Peloderinae</taxon>
        <taxon>Caenorhabditis</taxon>
    </lineage>
</organism>
<reference evidence="6" key="1">
    <citation type="submission" date="2011-07" db="EMBL/GenBank/DDBJ databases">
        <authorList>
            <consortium name="Caenorhabditis brenneri Sequencing and Analysis Consortium"/>
            <person name="Wilson R.K."/>
        </authorList>
    </citation>
    <scope>NUCLEOTIDE SEQUENCE [LARGE SCALE GENOMIC DNA]</scope>
    <source>
        <strain evidence="6">PB2801</strain>
    </source>
</reference>
<dbReference type="EC" id="2.7.7.19" evidence="2"/>
<dbReference type="PANTHER" id="PTHR12974">
    <property type="entry name" value="PRION-LIKE- Q/N-RICH -DOMAIN-BEARING PROTEIN PROTEIN 44"/>
    <property type="match status" value="1"/>
</dbReference>
<accession>G0MYK7</accession>
<evidence type="ECO:0000313" key="5">
    <source>
        <dbReference type="EMBL" id="EGT47593.1"/>
    </source>
</evidence>
<keyword evidence="6" id="KW-1185">Reference proteome</keyword>
<dbReference type="EMBL" id="GL379820">
    <property type="protein sequence ID" value="EGT47593.1"/>
    <property type="molecule type" value="Genomic_DNA"/>
</dbReference>
<evidence type="ECO:0000256" key="2">
    <source>
        <dbReference type="ARBA" id="ARBA00012388"/>
    </source>
</evidence>